<sequence>MCLSILVGGELVRLPRYAELFSNEIKVDNLLLGNGFSRNFSENFSYGNLMDKCEGLKWNEEQLFEKLQTSNFEEVLKIIHNTKMVNEVYGIRYDEYDYAYENIKKSLINAVKKVHIEPSDMEGLNIRVGSKNLLGKTNRDIFTTNYDLILYWLLNEANNNHRRLGDMFRKDRGYLYFDEHNNRKFQSNLFYLHGALHLYVEDGITKKISSREQNKDLREIITQRIDHGQIPLFISEGSGSEKYEAIMQNEYLKQGYNTLREASGELTIVGHRLNEDSDQHIIDAINDSKIEKIYYGVHGERVPHDIEENLTKKVEYFNSENFLLDFAE</sequence>
<dbReference type="EMBL" id="CP035485">
    <property type="protein sequence ID" value="QDI90383.1"/>
    <property type="molecule type" value="Genomic_DNA"/>
</dbReference>
<dbReference type="InterPro" id="IPR032581">
    <property type="entry name" value="DUF4917"/>
</dbReference>
<dbReference type="KEGG" id="sale:EPH95_03640"/>
<evidence type="ECO:0000313" key="2">
    <source>
        <dbReference type="Proteomes" id="UP000319756"/>
    </source>
</evidence>
<gene>
    <name evidence="1" type="ORF">EPH95_03640</name>
</gene>
<accession>A0A514LEZ8</accession>
<proteinExistence type="predicted"/>
<organism evidence="1 2">
    <name type="scientific">Salicibibacter halophilus</name>
    <dbReference type="NCBI Taxonomy" id="2502791"/>
    <lineage>
        <taxon>Bacteria</taxon>
        <taxon>Bacillati</taxon>
        <taxon>Bacillota</taxon>
        <taxon>Bacilli</taxon>
        <taxon>Bacillales</taxon>
        <taxon>Bacillaceae</taxon>
        <taxon>Salicibibacter</taxon>
    </lineage>
</organism>
<keyword evidence="2" id="KW-1185">Reference proteome</keyword>
<dbReference type="Proteomes" id="UP000319756">
    <property type="component" value="Chromosome"/>
</dbReference>
<protein>
    <submittedName>
        <fullName evidence="1">DUF4917 family protein</fullName>
    </submittedName>
</protein>
<reference evidence="2" key="1">
    <citation type="submission" date="2019-01" db="EMBL/GenBank/DDBJ databases">
        <title>Genomic analysis of Salicibibacter sp. NKC3-5.</title>
        <authorList>
            <person name="Oh Y.J."/>
        </authorList>
    </citation>
    <scope>NUCLEOTIDE SEQUENCE [LARGE SCALE GENOMIC DNA]</scope>
    <source>
        <strain evidence="2">NKC3-5</strain>
    </source>
</reference>
<evidence type="ECO:0000313" key="1">
    <source>
        <dbReference type="EMBL" id="QDI90383.1"/>
    </source>
</evidence>
<dbReference type="AlphaFoldDB" id="A0A514LEZ8"/>
<dbReference type="Pfam" id="PF16263">
    <property type="entry name" value="DUF4917"/>
    <property type="match status" value="1"/>
</dbReference>
<name>A0A514LEZ8_9BACI</name>